<gene>
    <name evidence="2" type="ORF">SPSYN_00162</name>
</gene>
<dbReference type="AlphaFoldDB" id="A0A9D3B001"/>
<keyword evidence="1" id="KW-0472">Membrane</keyword>
<organism evidence="2 3">
    <name type="scientific">Sporotomaculum syntrophicum</name>
    <dbReference type="NCBI Taxonomy" id="182264"/>
    <lineage>
        <taxon>Bacteria</taxon>
        <taxon>Bacillati</taxon>
        <taxon>Bacillota</taxon>
        <taxon>Clostridia</taxon>
        <taxon>Eubacteriales</taxon>
        <taxon>Desulfallaceae</taxon>
        <taxon>Sporotomaculum</taxon>
    </lineage>
</organism>
<evidence type="ECO:0000313" key="2">
    <source>
        <dbReference type="EMBL" id="KAF1086444.1"/>
    </source>
</evidence>
<protein>
    <submittedName>
        <fullName evidence="2">Uncharacterized protein</fullName>
    </submittedName>
</protein>
<sequence>MAYPAIYRLKPSQACGGFCYYVLIFNICLEIKPFIYWIQRYFNFYSHSIVAGGFEVIS</sequence>
<evidence type="ECO:0000256" key="1">
    <source>
        <dbReference type="SAM" id="Phobius"/>
    </source>
</evidence>
<comment type="caution">
    <text evidence="2">The sequence shown here is derived from an EMBL/GenBank/DDBJ whole genome shotgun (WGS) entry which is preliminary data.</text>
</comment>
<accession>A0A9D3B001</accession>
<feature type="transmembrane region" description="Helical" evidence="1">
    <location>
        <begin position="20"/>
        <end position="38"/>
    </location>
</feature>
<keyword evidence="3" id="KW-1185">Reference proteome</keyword>
<dbReference type="Proteomes" id="UP000798488">
    <property type="component" value="Unassembled WGS sequence"/>
</dbReference>
<proteinExistence type="predicted"/>
<dbReference type="EMBL" id="LSRS01000001">
    <property type="protein sequence ID" value="KAF1086444.1"/>
    <property type="molecule type" value="Genomic_DNA"/>
</dbReference>
<evidence type="ECO:0000313" key="3">
    <source>
        <dbReference type="Proteomes" id="UP000798488"/>
    </source>
</evidence>
<name>A0A9D3B001_9FIRM</name>
<keyword evidence="1" id="KW-1133">Transmembrane helix</keyword>
<reference evidence="2" key="1">
    <citation type="submission" date="2016-02" db="EMBL/GenBank/DDBJ databases">
        <title>Draft Genome Sequence of Sporotomaculum syntrophicum Strain FB, a Syntrophic Benzoate Degrader.</title>
        <authorList>
            <person name="Nobu M.K."/>
            <person name="Narihiro T."/>
            <person name="Qiu Y.-L."/>
            <person name="Ohashi A."/>
            <person name="Liu W.-T."/>
            <person name="Yuji S."/>
        </authorList>
    </citation>
    <scope>NUCLEOTIDE SEQUENCE</scope>
    <source>
        <strain evidence="2">FB</strain>
    </source>
</reference>
<keyword evidence="1" id="KW-0812">Transmembrane</keyword>